<dbReference type="Pfam" id="PF04851">
    <property type="entry name" value="ResIII"/>
    <property type="match status" value="1"/>
</dbReference>
<keyword evidence="4" id="KW-0067">ATP-binding</keyword>
<sequence>MSLKDLSLRNQYRSDRHNLLEDFYIPCLERAIAYDRAVGFFSSTSLALAAQGLAVFVKTGGKMRLIASPHLSDEDIQAIEQGLKQRQDVVTAAVLRELNQEFEQVVQDRLACLAWLLRHGVLEIKLAVPRNIRRRGIYHEKLGIFSDASGHQIGFTGSANESANALSDNFECIDVFRSWRVGDAERIAEKTEDFQRLWDNETPNLEVLDFPEAARRSLLQRCPSEAPTREPKVASSSGSYGFESIHRPQQPAGIPTLPFWLTLRPYQEQAIANWFANNGRGTLKMATGSGKTITALAIAAKLYQAIQLQALIIICPYRHLVQQWARECRKFGITDPLLAFESLHQWQDHLSTQLYNVKLGHQPFLTVITTNATLITDGFQSLLPYFPKKTLIVGDEAHNLGARRLAASLPRNIGLRLALSATPERYFDEQGTDALLDYFGPVLEPEFTLKDAIAQGALVHYLYYPILVELTESETERYSELTTRIGRVMAMGEDPDENEGLAALLNQRARLVGAAANKLEALRAVMRSRLDTSHTLIYCGDGSVEDDTSAESQRQLEAVTRLLGRDLGYRVNTYTAETTLDEREDLRHQFETGELQGLVAIRCLDEGVDIPVIETAVILASSGNPRQFIQRRGRVLRPHPGKRRATIFDMIVLPPDLGRETLEVERNFLRKELTRFVEFADLADNAGEARSQLLDLQQRYGLLDL</sequence>
<keyword evidence="1" id="KW-0547">Nucleotide-binding</keyword>
<dbReference type="InterPro" id="IPR050615">
    <property type="entry name" value="ATP-dep_DNA_Helicase"/>
</dbReference>
<organism evidence="7">
    <name type="scientific">Thermoleptolyngbya oregonensis NK1-22</name>
    <dbReference type="NCBI Taxonomy" id="2547457"/>
    <lineage>
        <taxon>Bacteria</taxon>
        <taxon>Bacillati</taxon>
        <taxon>Cyanobacteriota</taxon>
        <taxon>Cyanophyceae</taxon>
        <taxon>Oculatellales</taxon>
        <taxon>Oculatellaceae</taxon>
        <taxon>Thermoleptolyngbya</taxon>
    </lineage>
</organism>
<dbReference type="Gene3D" id="3.40.50.300">
    <property type="entry name" value="P-loop containing nucleotide triphosphate hydrolases"/>
    <property type="match status" value="2"/>
</dbReference>
<dbReference type="NCBIfam" id="TIGR04095">
    <property type="entry name" value="dnd_restrict_1"/>
    <property type="match status" value="1"/>
</dbReference>
<gene>
    <name evidence="7" type="ORF">HNI00_08075</name>
</gene>
<dbReference type="PROSITE" id="PS51194">
    <property type="entry name" value="HELICASE_CTER"/>
    <property type="match status" value="1"/>
</dbReference>
<dbReference type="GO" id="GO:0003677">
    <property type="term" value="F:DNA binding"/>
    <property type="evidence" value="ECO:0007669"/>
    <property type="project" value="InterPro"/>
</dbReference>
<evidence type="ECO:0000313" key="7">
    <source>
        <dbReference type="EMBL" id="WOB43117.1"/>
    </source>
</evidence>
<dbReference type="GO" id="GO:0016787">
    <property type="term" value="F:hydrolase activity"/>
    <property type="evidence" value="ECO:0007669"/>
    <property type="project" value="UniProtKB-KW"/>
</dbReference>
<dbReference type="InterPro" id="IPR014001">
    <property type="entry name" value="Helicase_ATP-bd"/>
</dbReference>
<proteinExistence type="predicted"/>
<dbReference type="EMBL" id="CP053540">
    <property type="protein sequence ID" value="WOB43117.1"/>
    <property type="molecule type" value="Genomic_DNA"/>
</dbReference>
<keyword evidence="3" id="KW-0347">Helicase</keyword>
<dbReference type="InterPro" id="IPR024012">
    <property type="entry name" value="Dnd_restrict_put"/>
</dbReference>
<dbReference type="SMART" id="SM00487">
    <property type="entry name" value="DEXDc"/>
    <property type="match status" value="1"/>
</dbReference>
<dbReference type="CDD" id="cd09179">
    <property type="entry name" value="PLDc_N_DEXD_a"/>
    <property type="match status" value="1"/>
</dbReference>
<protein>
    <submittedName>
        <fullName evidence="7">DNA phosphorothioation system restriction enzyme</fullName>
    </submittedName>
</protein>
<dbReference type="AlphaFoldDB" id="A0AA96YMX2"/>
<dbReference type="PANTHER" id="PTHR11274">
    <property type="entry name" value="RAD25/XP-B DNA REPAIR HELICASE"/>
    <property type="match status" value="1"/>
</dbReference>
<evidence type="ECO:0000259" key="5">
    <source>
        <dbReference type="PROSITE" id="PS51192"/>
    </source>
</evidence>
<feature type="domain" description="Helicase C-terminal" evidence="6">
    <location>
        <begin position="531"/>
        <end position="677"/>
    </location>
</feature>
<name>A0AA96YMX2_9CYAN</name>
<evidence type="ECO:0000259" key="6">
    <source>
        <dbReference type="PROSITE" id="PS51194"/>
    </source>
</evidence>
<dbReference type="CDD" id="cd17926">
    <property type="entry name" value="DEXHc_RE"/>
    <property type="match status" value="1"/>
</dbReference>
<dbReference type="Gene3D" id="3.30.870.10">
    <property type="entry name" value="Endonuclease Chain A"/>
    <property type="match status" value="1"/>
</dbReference>
<dbReference type="PANTHER" id="PTHR11274:SF0">
    <property type="entry name" value="GENERAL TRANSCRIPTION AND DNA REPAIR FACTOR IIH HELICASE SUBUNIT XPB"/>
    <property type="match status" value="1"/>
</dbReference>
<reference evidence="7" key="1">
    <citation type="submission" date="2020-05" db="EMBL/GenBank/DDBJ databases">
        <authorList>
            <person name="Zhu T."/>
            <person name="Keshari N."/>
            <person name="Lu X."/>
        </authorList>
    </citation>
    <scope>NUCLEOTIDE SEQUENCE</scope>
    <source>
        <strain evidence="7">NK1-22</strain>
    </source>
</reference>
<evidence type="ECO:0000256" key="2">
    <source>
        <dbReference type="ARBA" id="ARBA00022801"/>
    </source>
</evidence>
<dbReference type="KEGG" id="tog:HNI00_08075"/>
<dbReference type="SUPFAM" id="SSF52540">
    <property type="entry name" value="P-loop containing nucleoside triphosphate hydrolases"/>
    <property type="match status" value="1"/>
</dbReference>
<dbReference type="GO" id="GO:0005524">
    <property type="term" value="F:ATP binding"/>
    <property type="evidence" value="ECO:0007669"/>
    <property type="project" value="UniProtKB-KW"/>
</dbReference>
<dbReference type="PROSITE" id="PS51192">
    <property type="entry name" value="HELICASE_ATP_BIND_1"/>
    <property type="match status" value="1"/>
</dbReference>
<dbReference type="InterPro" id="IPR001650">
    <property type="entry name" value="Helicase_C-like"/>
</dbReference>
<evidence type="ECO:0000256" key="1">
    <source>
        <dbReference type="ARBA" id="ARBA00022741"/>
    </source>
</evidence>
<feature type="domain" description="Helicase ATP-binding" evidence="5">
    <location>
        <begin position="272"/>
        <end position="441"/>
    </location>
</feature>
<evidence type="ECO:0000256" key="3">
    <source>
        <dbReference type="ARBA" id="ARBA00022806"/>
    </source>
</evidence>
<accession>A0AA96YMX2</accession>
<dbReference type="InterPro" id="IPR027417">
    <property type="entry name" value="P-loop_NTPase"/>
</dbReference>
<dbReference type="Pfam" id="PF00271">
    <property type="entry name" value="Helicase_C"/>
    <property type="match status" value="1"/>
</dbReference>
<dbReference type="InterPro" id="IPR006935">
    <property type="entry name" value="Helicase/UvrB_N"/>
</dbReference>
<evidence type="ECO:0000256" key="4">
    <source>
        <dbReference type="ARBA" id="ARBA00022840"/>
    </source>
</evidence>
<dbReference type="GO" id="GO:0004386">
    <property type="term" value="F:helicase activity"/>
    <property type="evidence" value="ECO:0007669"/>
    <property type="project" value="UniProtKB-KW"/>
</dbReference>
<dbReference type="SMART" id="SM00490">
    <property type="entry name" value="HELICc"/>
    <property type="match status" value="1"/>
</dbReference>
<keyword evidence="2" id="KW-0378">Hydrolase</keyword>